<dbReference type="InterPro" id="IPR042171">
    <property type="entry name" value="Acyl-CoA_hotdog"/>
</dbReference>
<dbReference type="Pfam" id="PF13622">
    <property type="entry name" value="4HBT_3"/>
    <property type="match status" value="1"/>
</dbReference>
<dbReference type="PANTHER" id="PTHR38110">
    <property type="entry name" value="CHROMOSOME 23, WHOLE GENOME SHOTGUN SEQUENCE"/>
    <property type="match status" value="1"/>
</dbReference>
<dbReference type="InterPro" id="IPR029069">
    <property type="entry name" value="HotDog_dom_sf"/>
</dbReference>
<dbReference type="Proteomes" id="UP000307440">
    <property type="component" value="Unassembled WGS sequence"/>
</dbReference>
<dbReference type="SUPFAM" id="SSF54637">
    <property type="entry name" value="Thioesterase/thiol ester dehydrase-isomerase"/>
    <property type="match status" value="1"/>
</dbReference>
<accession>A0A5C3KVK3</accession>
<dbReference type="AlphaFoldDB" id="A0A5C3KVK3"/>
<dbReference type="OrthoDB" id="2532955at2759"/>
<name>A0A5C3KVK3_COPMA</name>
<feature type="domain" description="Acyl-CoA thioesterase-like N-terminal HotDog" evidence="1">
    <location>
        <begin position="34"/>
        <end position="120"/>
    </location>
</feature>
<gene>
    <name evidence="2" type="ORF">FA15DRAFT_619368</name>
</gene>
<proteinExistence type="predicted"/>
<keyword evidence="3" id="KW-1185">Reference proteome</keyword>
<protein>
    <recommendedName>
        <fullName evidence="1">Acyl-CoA thioesterase-like N-terminal HotDog domain-containing protein</fullName>
    </recommendedName>
</protein>
<sequence>MAPYNDAVKVRTVASDDAASANSGRTAAYEGIIDPTWNIGNVPCGGYVLALVLEACIQHQVSTSHVDPLHISAHFLRPTTPSAPFVVRVKTLKAGKGFTNLTADFVQQDGLRITAHAIFGVNSPSDDAQGITLKAPSPYARRVPIYSHPSEAKPMPLSNKMTNFSKNVGWAYDLETIQKNNPTHPNRATPNSVGGSGLEWAAWFEFKTPTEKLSNIYIPFLVDMFSNTISLLPREERGNIGVSWFPTMTLAVDFKFPICMLGLEHSQRTAGIYSSGRFISNPQSRHDIYVEVWSAPSNIGERPIKEGWREKQICLATATQMALTVPIEVNMNNAKRVSLGVEGPKL</sequence>
<reference evidence="2 3" key="1">
    <citation type="journal article" date="2019" name="Nat. Ecol. Evol.">
        <title>Megaphylogeny resolves global patterns of mushroom evolution.</title>
        <authorList>
            <person name="Varga T."/>
            <person name="Krizsan K."/>
            <person name="Foldi C."/>
            <person name="Dima B."/>
            <person name="Sanchez-Garcia M."/>
            <person name="Sanchez-Ramirez S."/>
            <person name="Szollosi G.J."/>
            <person name="Szarkandi J.G."/>
            <person name="Papp V."/>
            <person name="Albert L."/>
            <person name="Andreopoulos W."/>
            <person name="Angelini C."/>
            <person name="Antonin V."/>
            <person name="Barry K.W."/>
            <person name="Bougher N.L."/>
            <person name="Buchanan P."/>
            <person name="Buyck B."/>
            <person name="Bense V."/>
            <person name="Catcheside P."/>
            <person name="Chovatia M."/>
            <person name="Cooper J."/>
            <person name="Damon W."/>
            <person name="Desjardin D."/>
            <person name="Finy P."/>
            <person name="Geml J."/>
            <person name="Haridas S."/>
            <person name="Hughes K."/>
            <person name="Justo A."/>
            <person name="Karasinski D."/>
            <person name="Kautmanova I."/>
            <person name="Kiss B."/>
            <person name="Kocsube S."/>
            <person name="Kotiranta H."/>
            <person name="LaButti K.M."/>
            <person name="Lechner B.E."/>
            <person name="Liimatainen K."/>
            <person name="Lipzen A."/>
            <person name="Lukacs Z."/>
            <person name="Mihaltcheva S."/>
            <person name="Morgado L.N."/>
            <person name="Niskanen T."/>
            <person name="Noordeloos M.E."/>
            <person name="Ohm R.A."/>
            <person name="Ortiz-Santana B."/>
            <person name="Ovrebo C."/>
            <person name="Racz N."/>
            <person name="Riley R."/>
            <person name="Savchenko A."/>
            <person name="Shiryaev A."/>
            <person name="Soop K."/>
            <person name="Spirin V."/>
            <person name="Szebenyi C."/>
            <person name="Tomsovsky M."/>
            <person name="Tulloss R.E."/>
            <person name="Uehling J."/>
            <person name="Grigoriev I.V."/>
            <person name="Vagvolgyi C."/>
            <person name="Papp T."/>
            <person name="Martin F.M."/>
            <person name="Miettinen O."/>
            <person name="Hibbett D.S."/>
            <person name="Nagy L.G."/>
        </authorList>
    </citation>
    <scope>NUCLEOTIDE SEQUENCE [LARGE SCALE GENOMIC DNA]</scope>
    <source>
        <strain evidence="2 3">CBS 121175</strain>
    </source>
</reference>
<dbReference type="EMBL" id="ML210201">
    <property type="protein sequence ID" value="TFK24367.1"/>
    <property type="molecule type" value="Genomic_DNA"/>
</dbReference>
<evidence type="ECO:0000313" key="2">
    <source>
        <dbReference type="EMBL" id="TFK24367.1"/>
    </source>
</evidence>
<dbReference type="STRING" id="230819.A0A5C3KVK3"/>
<organism evidence="2 3">
    <name type="scientific">Coprinopsis marcescibilis</name>
    <name type="common">Agaric fungus</name>
    <name type="synonym">Psathyrella marcescibilis</name>
    <dbReference type="NCBI Taxonomy" id="230819"/>
    <lineage>
        <taxon>Eukaryota</taxon>
        <taxon>Fungi</taxon>
        <taxon>Dikarya</taxon>
        <taxon>Basidiomycota</taxon>
        <taxon>Agaricomycotina</taxon>
        <taxon>Agaricomycetes</taxon>
        <taxon>Agaricomycetidae</taxon>
        <taxon>Agaricales</taxon>
        <taxon>Agaricineae</taxon>
        <taxon>Psathyrellaceae</taxon>
        <taxon>Coprinopsis</taxon>
    </lineage>
</organism>
<dbReference type="Gene3D" id="2.40.160.210">
    <property type="entry name" value="Acyl-CoA thioesterase, double hotdog domain"/>
    <property type="match status" value="1"/>
</dbReference>
<dbReference type="PANTHER" id="PTHR38110:SF1">
    <property type="entry name" value="THIOESTERASE DOMAIN-CONTAINING PROTEIN"/>
    <property type="match status" value="1"/>
</dbReference>
<evidence type="ECO:0000259" key="1">
    <source>
        <dbReference type="Pfam" id="PF13622"/>
    </source>
</evidence>
<dbReference type="InterPro" id="IPR052389">
    <property type="entry name" value="Sec_Metab_Biosynth-Assoc"/>
</dbReference>
<evidence type="ECO:0000313" key="3">
    <source>
        <dbReference type="Proteomes" id="UP000307440"/>
    </source>
</evidence>
<dbReference type="InterPro" id="IPR049449">
    <property type="entry name" value="TesB_ACOT8-like_N"/>
</dbReference>